<dbReference type="GO" id="GO:0005886">
    <property type="term" value="C:plasma membrane"/>
    <property type="evidence" value="ECO:0007669"/>
    <property type="project" value="TreeGrafter"/>
</dbReference>
<accession>A0A2G9YC25</accession>
<evidence type="ECO:0000259" key="4">
    <source>
        <dbReference type="Pfam" id="PF00437"/>
    </source>
</evidence>
<dbReference type="InterPro" id="IPR007831">
    <property type="entry name" value="T2SS_GspE_N"/>
</dbReference>
<dbReference type="Gene3D" id="3.40.50.300">
    <property type="entry name" value="P-loop containing nucleotide triphosphate hydrolases"/>
    <property type="match status" value="1"/>
</dbReference>
<dbReference type="Gene3D" id="3.30.300.160">
    <property type="entry name" value="Type II secretion system, protein E, N-terminal domain"/>
    <property type="match status" value="1"/>
</dbReference>
<keyword evidence="3" id="KW-0067">ATP-binding</keyword>
<dbReference type="GO" id="GO:0005524">
    <property type="term" value="F:ATP binding"/>
    <property type="evidence" value="ECO:0007669"/>
    <property type="project" value="UniProtKB-KW"/>
</dbReference>
<dbReference type="PANTHER" id="PTHR30258:SF2">
    <property type="entry name" value="COMG OPERON PROTEIN 1"/>
    <property type="match status" value="1"/>
</dbReference>
<evidence type="ECO:0000259" key="5">
    <source>
        <dbReference type="Pfam" id="PF05157"/>
    </source>
</evidence>
<feature type="non-terminal residue" evidence="6">
    <location>
        <position position="354"/>
    </location>
</feature>
<dbReference type="AlphaFoldDB" id="A0A2G9YC25"/>
<comment type="caution">
    <text evidence="6">The sequence shown here is derived from an EMBL/GenBank/DDBJ whole genome shotgun (WGS) entry which is preliminary data.</text>
</comment>
<evidence type="ECO:0000313" key="6">
    <source>
        <dbReference type="EMBL" id="PIP16764.1"/>
    </source>
</evidence>
<evidence type="ECO:0000256" key="2">
    <source>
        <dbReference type="ARBA" id="ARBA00022741"/>
    </source>
</evidence>
<dbReference type="SUPFAM" id="SSF160246">
    <property type="entry name" value="EspE N-terminal domain-like"/>
    <property type="match status" value="1"/>
</dbReference>
<reference evidence="6 7" key="1">
    <citation type="submission" date="2017-09" db="EMBL/GenBank/DDBJ databases">
        <title>Depth-based differentiation of microbial function through sediment-hosted aquifers and enrichment of novel symbionts in the deep terrestrial subsurface.</title>
        <authorList>
            <person name="Probst A.J."/>
            <person name="Ladd B."/>
            <person name="Jarett J.K."/>
            <person name="Geller-Mcgrath D.E."/>
            <person name="Sieber C.M."/>
            <person name="Emerson J.B."/>
            <person name="Anantharaman K."/>
            <person name="Thomas B.C."/>
            <person name="Malmstrom R."/>
            <person name="Stieglmeier M."/>
            <person name="Klingl A."/>
            <person name="Woyke T."/>
            <person name="Ryan C.M."/>
            <person name="Banfield J.F."/>
        </authorList>
    </citation>
    <scope>NUCLEOTIDE SEQUENCE [LARGE SCALE GENOMIC DNA]</scope>
    <source>
        <strain evidence="6">CG23_combo_of_CG06-09_8_20_14_all_48_7</strain>
    </source>
</reference>
<dbReference type="SUPFAM" id="SSF52540">
    <property type="entry name" value="P-loop containing nucleoside triphosphate hydrolases"/>
    <property type="match status" value="1"/>
</dbReference>
<dbReference type="Proteomes" id="UP000230392">
    <property type="component" value="Unassembled WGS sequence"/>
</dbReference>
<sequence>MVTAKKIIQTVVDIGFLSKAQIDQAVNEQMSKPRSIKRVFQELGFISGDEFLSSLLPQLGILPAPLSVSNPPITLTEKIPANFAREHRVAPIKLEGDTVTLATDEPLNFLVVNNFQTLLGLKAIKLEITTTESLENYLKNIYSIEKEDLTPLLSKLDKGYTGELGDETTEILSLIGEGEEALQAPVAKLASAIIADAARKRCSDIHVEPLEEKLRVRYRVDGVLHEAVNPPKTLQGPLIARLKLMAGMDLAEKRLPQDGRIMLNVAGRPIDLRVSTLPGIYGESLVMRILDKTTMLLSMNQLGFLQDDQKKWEELLRYSGGIVLVTGPTGSGKTTTLYTSLSALNTTDRKIMTA</sequence>
<evidence type="ECO:0008006" key="8">
    <source>
        <dbReference type="Google" id="ProtNLM"/>
    </source>
</evidence>
<evidence type="ECO:0000256" key="1">
    <source>
        <dbReference type="ARBA" id="ARBA00006611"/>
    </source>
</evidence>
<dbReference type="InterPro" id="IPR027417">
    <property type="entry name" value="P-loop_NTPase"/>
</dbReference>
<keyword evidence="2" id="KW-0547">Nucleotide-binding</keyword>
<dbReference type="InterPro" id="IPR001482">
    <property type="entry name" value="T2SS/T4SS_dom"/>
</dbReference>
<dbReference type="FunFam" id="3.30.450.90:FF:000001">
    <property type="entry name" value="Type II secretion system ATPase GspE"/>
    <property type="match status" value="1"/>
</dbReference>
<dbReference type="Pfam" id="PF00437">
    <property type="entry name" value="T2SSE"/>
    <property type="match status" value="1"/>
</dbReference>
<proteinExistence type="inferred from homology"/>
<gene>
    <name evidence="6" type="ORF">COX46_00210</name>
</gene>
<dbReference type="Gene3D" id="3.30.450.90">
    <property type="match status" value="1"/>
</dbReference>
<feature type="domain" description="Bacterial type II secretion system protein E" evidence="4">
    <location>
        <begin position="182"/>
        <end position="354"/>
    </location>
</feature>
<name>A0A2G9YC25_9BACT</name>
<evidence type="ECO:0000313" key="7">
    <source>
        <dbReference type="Proteomes" id="UP000230392"/>
    </source>
</evidence>
<dbReference type="GO" id="GO:0016887">
    <property type="term" value="F:ATP hydrolysis activity"/>
    <property type="evidence" value="ECO:0007669"/>
    <property type="project" value="TreeGrafter"/>
</dbReference>
<dbReference type="Pfam" id="PF05157">
    <property type="entry name" value="MshEN"/>
    <property type="match status" value="1"/>
</dbReference>
<organism evidence="6 7">
    <name type="scientific">bacterium (Candidatus Ratteibacteria) CG23_combo_of_CG06-09_8_20_14_all_48_7</name>
    <dbReference type="NCBI Taxonomy" id="2014292"/>
    <lineage>
        <taxon>Bacteria</taxon>
        <taxon>Candidatus Ratteibacteria</taxon>
    </lineage>
</organism>
<dbReference type="PANTHER" id="PTHR30258">
    <property type="entry name" value="TYPE II SECRETION SYSTEM PROTEIN GSPE-RELATED"/>
    <property type="match status" value="1"/>
</dbReference>
<evidence type="ECO:0000256" key="3">
    <source>
        <dbReference type="ARBA" id="ARBA00022840"/>
    </source>
</evidence>
<comment type="similarity">
    <text evidence="1">Belongs to the GSP E family.</text>
</comment>
<dbReference type="EMBL" id="PCRF01000009">
    <property type="protein sequence ID" value="PIP16764.1"/>
    <property type="molecule type" value="Genomic_DNA"/>
</dbReference>
<dbReference type="InterPro" id="IPR037257">
    <property type="entry name" value="T2SS_E_N_sf"/>
</dbReference>
<protein>
    <recommendedName>
        <fullName evidence="8">Type II secretion system protein GspE</fullName>
    </recommendedName>
</protein>
<feature type="domain" description="Type II secretion system protein GspE N-terminal" evidence="5">
    <location>
        <begin position="69"/>
        <end position="146"/>
    </location>
</feature>